<evidence type="ECO:0000313" key="1">
    <source>
        <dbReference type="EMBL" id="MBI6548246.1"/>
    </source>
</evidence>
<evidence type="ECO:0000313" key="2">
    <source>
        <dbReference type="Proteomes" id="UP000696184"/>
    </source>
</evidence>
<sequence>MTFLGMVSHKKYREWRNPTQFLPCFHFHEIHESKPINAPAREMIQAVKNFEMSDDLFINTLSRIRNLPVNLLQNISNSNKTQNHNFGLKTFTILDENDHEISMGLTGRFWQADLGIIHQPNFESFIRFNDNKSAKLVLRFWVKENPNGHRSLVTETFTFCPDKKIQKIFTLYWLIIRPASGFIRKRMLSTIINKLKNKALS</sequence>
<dbReference type="Proteomes" id="UP000696184">
    <property type="component" value="Unassembled WGS sequence"/>
</dbReference>
<gene>
    <name evidence="1" type="ORF">H8A87_05775</name>
</gene>
<dbReference type="RefSeq" id="WP_198689041.1">
    <property type="nucleotide sequence ID" value="NZ_CAWPUD010000021.1"/>
</dbReference>
<accession>A0ABS0U2Y8</accession>
<name>A0ABS0U2Y8_9GAMM</name>
<organism evidence="1 2">
    <name type="scientific">Xenorhabdus lircayensis</name>
    <dbReference type="NCBI Taxonomy" id="2763499"/>
    <lineage>
        <taxon>Bacteria</taxon>
        <taxon>Pseudomonadati</taxon>
        <taxon>Pseudomonadota</taxon>
        <taxon>Gammaproteobacteria</taxon>
        <taxon>Enterobacterales</taxon>
        <taxon>Morganellaceae</taxon>
        <taxon>Xenorhabdus</taxon>
    </lineage>
</organism>
<proteinExistence type="predicted"/>
<dbReference type="EMBL" id="JACOII010000024">
    <property type="protein sequence ID" value="MBI6548246.1"/>
    <property type="molecule type" value="Genomic_DNA"/>
</dbReference>
<comment type="caution">
    <text evidence="1">The sequence shown here is derived from an EMBL/GenBank/DDBJ whole genome shotgun (WGS) entry which is preliminary data.</text>
</comment>
<protein>
    <recommendedName>
        <fullName evidence="3">DUF2867 domain-containing protein</fullName>
    </recommendedName>
</protein>
<reference evidence="1 2" key="1">
    <citation type="submission" date="2020-08" db="EMBL/GenBank/DDBJ databases">
        <title>Description of Xenorhabdus lircayensis sp. nov., the symbiotic bacterium associated with the entomopathogenic nematode Steirnernema unicornum.</title>
        <authorList>
            <person name="Castaneda-Alvarez C."/>
            <person name="Prodan S."/>
            <person name="Zamorano A."/>
            <person name="San-Blas E."/>
            <person name="Aballay E."/>
        </authorList>
    </citation>
    <scope>NUCLEOTIDE SEQUENCE [LARGE SCALE GENOMIC DNA]</scope>
    <source>
        <strain evidence="1 2">VLS</strain>
    </source>
</reference>
<keyword evidence="2" id="KW-1185">Reference proteome</keyword>
<evidence type="ECO:0008006" key="3">
    <source>
        <dbReference type="Google" id="ProtNLM"/>
    </source>
</evidence>